<dbReference type="Proteomes" id="UP001497482">
    <property type="component" value="Chromosome 10"/>
</dbReference>
<sequence length="117" mass="12663">MEPLHRPLLGDPRSSSRGPQQGVRGGGRGPVWGQSPPEQRQVSGHSSLLSSAGGKACWDLRERSNNGMNHQRREKEAFPQESLFRGGGEDCGGERTVGEGGPWGREDSAVGQELRLF</sequence>
<keyword evidence="3" id="KW-1185">Reference proteome</keyword>
<organism evidence="2 3">
    <name type="scientific">Knipowitschia caucasica</name>
    <name type="common">Caucasian dwarf goby</name>
    <name type="synonym">Pomatoschistus caucasicus</name>
    <dbReference type="NCBI Taxonomy" id="637954"/>
    <lineage>
        <taxon>Eukaryota</taxon>
        <taxon>Metazoa</taxon>
        <taxon>Chordata</taxon>
        <taxon>Craniata</taxon>
        <taxon>Vertebrata</taxon>
        <taxon>Euteleostomi</taxon>
        <taxon>Actinopterygii</taxon>
        <taxon>Neopterygii</taxon>
        <taxon>Teleostei</taxon>
        <taxon>Neoteleostei</taxon>
        <taxon>Acanthomorphata</taxon>
        <taxon>Gobiaria</taxon>
        <taxon>Gobiiformes</taxon>
        <taxon>Gobioidei</taxon>
        <taxon>Gobiidae</taxon>
        <taxon>Gobiinae</taxon>
        <taxon>Knipowitschia</taxon>
    </lineage>
</organism>
<evidence type="ECO:0000313" key="2">
    <source>
        <dbReference type="EMBL" id="CAL1571378.1"/>
    </source>
</evidence>
<dbReference type="AlphaFoldDB" id="A0AAV2J1J2"/>
<feature type="compositionally biased region" description="Low complexity" evidence="1">
    <location>
        <begin position="13"/>
        <end position="22"/>
    </location>
</feature>
<protein>
    <submittedName>
        <fullName evidence="2">Uncharacterized protein</fullName>
    </submittedName>
</protein>
<dbReference type="EMBL" id="OZ035832">
    <property type="protein sequence ID" value="CAL1571378.1"/>
    <property type="molecule type" value="Genomic_DNA"/>
</dbReference>
<accession>A0AAV2J1J2</accession>
<proteinExistence type="predicted"/>
<name>A0AAV2J1J2_KNICA</name>
<feature type="region of interest" description="Disordered" evidence="1">
    <location>
        <begin position="1"/>
        <end position="117"/>
    </location>
</feature>
<evidence type="ECO:0000256" key="1">
    <source>
        <dbReference type="SAM" id="MobiDB-lite"/>
    </source>
</evidence>
<evidence type="ECO:0000313" key="3">
    <source>
        <dbReference type="Proteomes" id="UP001497482"/>
    </source>
</evidence>
<feature type="compositionally biased region" description="Low complexity" evidence="1">
    <location>
        <begin position="43"/>
        <end position="54"/>
    </location>
</feature>
<gene>
    <name evidence="2" type="ORF">KC01_LOCUS3495</name>
</gene>
<reference evidence="2 3" key="1">
    <citation type="submission" date="2024-04" db="EMBL/GenBank/DDBJ databases">
        <authorList>
            <person name="Waldvogel A.-M."/>
            <person name="Schoenle A."/>
        </authorList>
    </citation>
    <scope>NUCLEOTIDE SEQUENCE [LARGE SCALE GENOMIC DNA]</scope>
</reference>